<keyword evidence="5 10" id="KW-0732">Signal</keyword>
<dbReference type="NCBIfam" id="NF041518">
    <property type="entry name" value="choice_anch_Q"/>
    <property type="match status" value="1"/>
</dbReference>
<dbReference type="Pfam" id="PF13229">
    <property type="entry name" value="Beta_helix"/>
    <property type="match status" value="1"/>
</dbReference>
<protein>
    <submittedName>
        <fullName evidence="13">Parallel beta-helix repeat protein</fullName>
    </submittedName>
</protein>
<dbReference type="Proteomes" id="UP000781958">
    <property type="component" value="Unassembled WGS sequence"/>
</dbReference>
<dbReference type="PANTHER" id="PTHR40088:SF1">
    <property type="entry name" value="PECTATE LYASE PEL9"/>
    <property type="match status" value="1"/>
</dbReference>
<keyword evidence="7" id="KW-0456">Lyase</keyword>
<dbReference type="SUPFAM" id="SSF51126">
    <property type="entry name" value="Pectin lyase-like"/>
    <property type="match status" value="1"/>
</dbReference>
<feature type="compositionally biased region" description="Pro residues" evidence="9">
    <location>
        <begin position="376"/>
        <end position="385"/>
    </location>
</feature>
<dbReference type="InterPro" id="IPR052052">
    <property type="entry name" value="Polysaccharide_Lyase_9"/>
</dbReference>
<gene>
    <name evidence="13" type="ORF">J2851_001024</name>
</gene>
<comment type="similarity">
    <text evidence="8">Belongs to the polysaccharide lyase 9 family.</text>
</comment>
<feature type="chain" id="PRO_5046581901" evidence="10">
    <location>
        <begin position="31"/>
        <end position="385"/>
    </location>
</feature>
<dbReference type="InterPro" id="IPR006626">
    <property type="entry name" value="PbH1"/>
</dbReference>
<evidence type="ECO:0000256" key="4">
    <source>
        <dbReference type="ARBA" id="ARBA00022723"/>
    </source>
</evidence>
<evidence type="ECO:0000256" key="1">
    <source>
        <dbReference type="ARBA" id="ARBA00001913"/>
    </source>
</evidence>
<evidence type="ECO:0000256" key="3">
    <source>
        <dbReference type="ARBA" id="ARBA00022525"/>
    </source>
</evidence>
<organism evidence="13 14">
    <name type="scientific">Azospirillum rugosum</name>
    <dbReference type="NCBI Taxonomy" id="416170"/>
    <lineage>
        <taxon>Bacteria</taxon>
        <taxon>Pseudomonadati</taxon>
        <taxon>Pseudomonadota</taxon>
        <taxon>Alphaproteobacteria</taxon>
        <taxon>Rhodospirillales</taxon>
        <taxon>Azospirillaceae</taxon>
        <taxon>Azospirillum</taxon>
    </lineage>
</organism>
<evidence type="ECO:0000256" key="5">
    <source>
        <dbReference type="ARBA" id="ARBA00022729"/>
    </source>
</evidence>
<dbReference type="InterPro" id="IPR011459">
    <property type="entry name" value="DUF1565"/>
</dbReference>
<accession>A0ABS4SFS7</accession>
<evidence type="ECO:0000259" key="12">
    <source>
        <dbReference type="Pfam" id="PF13229"/>
    </source>
</evidence>
<evidence type="ECO:0000256" key="9">
    <source>
        <dbReference type="SAM" id="MobiDB-lite"/>
    </source>
</evidence>
<evidence type="ECO:0000313" key="13">
    <source>
        <dbReference type="EMBL" id="MBP2291275.1"/>
    </source>
</evidence>
<dbReference type="RefSeq" id="WP_209764685.1">
    <property type="nucleotide sequence ID" value="NZ_JAGINP010000003.1"/>
</dbReference>
<proteinExistence type="inferred from homology"/>
<sequence>MMSLTPSRRSLLVALSVLGLAIALPSDGRAAGDLFVDDEGSDGNPGTREAPFRSIAKAAAAARPGMTVHVAPGLYPGGFKTTADGVTYRSDVPWGARIEPPPGGADIAPDIAWDNRGAGVVIDGFAVSGSTFRIGLYTTGSDSVVQNAKVHDIGTFLNGRGGAGIYGDGYYGGTNITLRNNEVFRIGPPNTKSRLVHGLYHSTTGLIANNLAHNNAGAGIHLWHDARDLVIVNNTLFQNHIGAWIGANEHYRHRGPADNITFANNIVFDNRGYGIVEGGETGRNNRYMTNLVYGNGTDIRLQNGLTATGTIAADPGFRHYARDGGGDYRPGPGSPAIGTGTAAAAPPTDRDGVPRDGAVDIGAFSHRGPPVGATAPIPPKRPSSG</sequence>
<comment type="caution">
    <text evidence="13">The sequence shown here is derived from an EMBL/GenBank/DDBJ whole genome shotgun (WGS) entry which is preliminary data.</text>
</comment>
<dbReference type="EMBL" id="JAGINP010000003">
    <property type="protein sequence ID" value="MBP2291275.1"/>
    <property type="molecule type" value="Genomic_DNA"/>
</dbReference>
<dbReference type="InterPro" id="IPR059226">
    <property type="entry name" value="Choice_anch_Q_dom"/>
</dbReference>
<evidence type="ECO:0000313" key="14">
    <source>
        <dbReference type="Proteomes" id="UP000781958"/>
    </source>
</evidence>
<evidence type="ECO:0000259" key="11">
    <source>
        <dbReference type="Pfam" id="PF07602"/>
    </source>
</evidence>
<feature type="compositionally biased region" description="Low complexity" evidence="9">
    <location>
        <begin position="329"/>
        <end position="347"/>
    </location>
</feature>
<feature type="domain" description="Right handed beta helix" evidence="12">
    <location>
        <begin position="122"/>
        <end position="281"/>
    </location>
</feature>
<dbReference type="SMART" id="SM00710">
    <property type="entry name" value="PbH1"/>
    <property type="match status" value="4"/>
</dbReference>
<feature type="signal peptide" evidence="10">
    <location>
        <begin position="1"/>
        <end position="30"/>
    </location>
</feature>
<dbReference type="Pfam" id="PF07602">
    <property type="entry name" value="DUF1565"/>
    <property type="match status" value="1"/>
</dbReference>
<keyword evidence="6" id="KW-0106">Calcium</keyword>
<evidence type="ECO:0000256" key="2">
    <source>
        <dbReference type="ARBA" id="ARBA00004613"/>
    </source>
</evidence>
<dbReference type="Gene3D" id="2.160.20.10">
    <property type="entry name" value="Single-stranded right-handed beta-helix, Pectin lyase-like"/>
    <property type="match status" value="1"/>
</dbReference>
<dbReference type="PANTHER" id="PTHR40088">
    <property type="entry name" value="PECTATE LYASE (EUROFUNG)"/>
    <property type="match status" value="1"/>
</dbReference>
<feature type="compositionally biased region" description="Basic and acidic residues" evidence="9">
    <location>
        <begin position="348"/>
        <end position="358"/>
    </location>
</feature>
<feature type="domain" description="DUF1565" evidence="11">
    <location>
        <begin position="40"/>
        <end position="75"/>
    </location>
</feature>
<comment type="cofactor">
    <cofactor evidence="1">
        <name>Ca(2+)</name>
        <dbReference type="ChEBI" id="CHEBI:29108"/>
    </cofactor>
</comment>
<evidence type="ECO:0000256" key="6">
    <source>
        <dbReference type="ARBA" id="ARBA00022837"/>
    </source>
</evidence>
<keyword evidence="3" id="KW-0964">Secreted</keyword>
<comment type="subcellular location">
    <subcellularLocation>
        <location evidence="2">Secreted</location>
    </subcellularLocation>
</comment>
<name>A0ABS4SFS7_9PROT</name>
<dbReference type="InterPro" id="IPR012334">
    <property type="entry name" value="Pectin_lyas_fold"/>
</dbReference>
<dbReference type="InterPro" id="IPR039448">
    <property type="entry name" value="Beta_helix"/>
</dbReference>
<dbReference type="InterPro" id="IPR011050">
    <property type="entry name" value="Pectin_lyase_fold/virulence"/>
</dbReference>
<keyword evidence="4" id="KW-0479">Metal-binding</keyword>
<feature type="region of interest" description="Disordered" evidence="9">
    <location>
        <begin position="322"/>
        <end position="385"/>
    </location>
</feature>
<evidence type="ECO:0000256" key="7">
    <source>
        <dbReference type="ARBA" id="ARBA00023239"/>
    </source>
</evidence>
<evidence type="ECO:0000256" key="10">
    <source>
        <dbReference type="SAM" id="SignalP"/>
    </source>
</evidence>
<reference evidence="13 14" key="1">
    <citation type="submission" date="2021-03" db="EMBL/GenBank/DDBJ databases">
        <title>Genomic Encyclopedia of Type Strains, Phase III (KMG-III): the genomes of soil and plant-associated and newly described type strains.</title>
        <authorList>
            <person name="Whitman W."/>
        </authorList>
    </citation>
    <scope>NUCLEOTIDE SEQUENCE [LARGE SCALE GENOMIC DNA]</scope>
    <source>
        <strain evidence="13 14">IMMIB AFH-6</strain>
    </source>
</reference>
<evidence type="ECO:0000256" key="8">
    <source>
        <dbReference type="ARBA" id="ARBA00038263"/>
    </source>
</evidence>
<keyword evidence="14" id="KW-1185">Reference proteome</keyword>